<reference evidence="5" key="1">
    <citation type="journal article" date="2019" name="Int. J. Syst. Evol. Microbiol.">
        <title>The Global Catalogue of Microorganisms (GCM) 10K type strain sequencing project: providing services to taxonomists for standard genome sequencing and annotation.</title>
        <authorList>
            <consortium name="The Broad Institute Genomics Platform"/>
            <consortium name="The Broad Institute Genome Sequencing Center for Infectious Disease"/>
            <person name="Wu L."/>
            <person name="Ma J."/>
        </authorList>
    </citation>
    <scope>NUCLEOTIDE SEQUENCE [LARGE SCALE GENOMIC DNA]</scope>
    <source>
        <strain evidence="5">JCM 15442</strain>
    </source>
</reference>
<evidence type="ECO:0000313" key="4">
    <source>
        <dbReference type="EMBL" id="GGL78771.1"/>
    </source>
</evidence>
<evidence type="ECO:0000256" key="2">
    <source>
        <dbReference type="ARBA" id="ARBA00022723"/>
    </source>
</evidence>
<comment type="caution">
    <text evidence="4">The sequence shown here is derived from an EMBL/GenBank/DDBJ whole genome shotgun (WGS) entry which is preliminary data.</text>
</comment>
<gene>
    <name evidence="4" type="ORF">GCM10010840_15780</name>
</gene>
<protein>
    <recommendedName>
        <fullName evidence="3">DDE Tnp4 domain-containing protein</fullName>
    </recommendedName>
</protein>
<evidence type="ECO:0000313" key="5">
    <source>
        <dbReference type="Proteomes" id="UP000639973"/>
    </source>
</evidence>
<evidence type="ECO:0000259" key="3">
    <source>
        <dbReference type="Pfam" id="PF13359"/>
    </source>
</evidence>
<keyword evidence="5" id="KW-1185">Reference proteome</keyword>
<proteinExistence type="predicted"/>
<dbReference type="Pfam" id="PF13359">
    <property type="entry name" value="DDE_Tnp_4"/>
    <property type="match status" value="1"/>
</dbReference>
<sequence>MGATASGRTHDMKALRHSHLMTRLPRQVRVWGDRGYTGIGKVYPEWETSVPAKRPKKGELSDEQRELNRLISKVRITAENTISRVKKFRACREFFRNKPSKHGVIWGCVAGLVNLRWRARQPTVL</sequence>
<keyword evidence="2" id="KW-0479">Metal-binding</keyword>
<accession>A0ABQ2G7P1</accession>
<name>A0ABQ2G7P1_9DEIO</name>
<evidence type="ECO:0000256" key="1">
    <source>
        <dbReference type="ARBA" id="ARBA00001968"/>
    </source>
</evidence>
<dbReference type="InterPro" id="IPR027806">
    <property type="entry name" value="HARBI1_dom"/>
</dbReference>
<comment type="cofactor">
    <cofactor evidence="1">
        <name>a divalent metal cation</name>
        <dbReference type="ChEBI" id="CHEBI:60240"/>
    </cofactor>
</comment>
<organism evidence="4 5">
    <name type="scientific">Deinococcus aerolatus</name>
    <dbReference type="NCBI Taxonomy" id="522487"/>
    <lineage>
        <taxon>Bacteria</taxon>
        <taxon>Thermotogati</taxon>
        <taxon>Deinococcota</taxon>
        <taxon>Deinococci</taxon>
        <taxon>Deinococcales</taxon>
        <taxon>Deinococcaceae</taxon>
        <taxon>Deinococcus</taxon>
    </lineage>
</organism>
<dbReference type="EMBL" id="BMOL01000005">
    <property type="protein sequence ID" value="GGL78771.1"/>
    <property type="molecule type" value="Genomic_DNA"/>
</dbReference>
<feature type="domain" description="DDE Tnp4" evidence="3">
    <location>
        <begin position="4"/>
        <end position="114"/>
    </location>
</feature>
<dbReference type="Proteomes" id="UP000639973">
    <property type="component" value="Unassembled WGS sequence"/>
</dbReference>